<comment type="caution">
    <text evidence="1">The sequence shown here is derived from an EMBL/GenBank/DDBJ whole genome shotgun (WGS) entry which is preliminary data.</text>
</comment>
<dbReference type="EMBL" id="DOEK01000040">
    <property type="protein sequence ID" value="HBP31514.1"/>
    <property type="molecule type" value="Genomic_DNA"/>
</dbReference>
<reference evidence="1 2" key="1">
    <citation type="journal article" date="2018" name="Nat. Biotechnol.">
        <title>A standardized bacterial taxonomy based on genome phylogeny substantially revises the tree of life.</title>
        <authorList>
            <person name="Parks D.H."/>
            <person name="Chuvochina M."/>
            <person name="Waite D.W."/>
            <person name="Rinke C."/>
            <person name="Skarshewski A."/>
            <person name="Chaumeil P.A."/>
            <person name="Hugenholtz P."/>
        </authorList>
    </citation>
    <scope>NUCLEOTIDE SEQUENCE [LARGE SCALE GENOMIC DNA]</scope>
    <source>
        <strain evidence="1">UBA10707</strain>
    </source>
</reference>
<dbReference type="AlphaFoldDB" id="A0A356LKS9"/>
<evidence type="ECO:0000313" key="1">
    <source>
        <dbReference type="EMBL" id="HBP31514.1"/>
    </source>
</evidence>
<accession>A0A356LKS9</accession>
<sequence>MQMSWRLLFLSLLIVAGVATWGGLQAGDWLIEHAPVSANVPNVMESDPNPMVDAQGRPIQLQPQQPLMSGAQGVPKRPDPVQWHVDVEQGEQAIEQAVTTTNSEVTIGEATDTIDGGNANDNDQGMVPIRRSSRASRAAPAGNWEPAFHQAMSECRAMGFFDRPACLSRVRNQYCGANNAWGNVSDCPSR</sequence>
<organism evidence="1 2">
    <name type="scientific">Advenella kashmirensis</name>
    <dbReference type="NCBI Taxonomy" id="310575"/>
    <lineage>
        <taxon>Bacteria</taxon>
        <taxon>Pseudomonadati</taxon>
        <taxon>Pseudomonadota</taxon>
        <taxon>Betaproteobacteria</taxon>
        <taxon>Burkholderiales</taxon>
        <taxon>Alcaligenaceae</taxon>
    </lineage>
</organism>
<name>A0A356LKS9_9BURK</name>
<gene>
    <name evidence="1" type="ORF">DD666_19150</name>
</gene>
<protein>
    <submittedName>
        <fullName evidence="1">Uncharacterized protein</fullName>
    </submittedName>
</protein>
<proteinExistence type="predicted"/>
<evidence type="ECO:0000313" key="2">
    <source>
        <dbReference type="Proteomes" id="UP000264036"/>
    </source>
</evidence>
<dbReference type="Proteomes" id="UP000264036">
    <property type="component" value="Unassembled WGS sequence"/>
</dbReference>